<protein>
    <submittedName>
        <fullName evidence="2">Uncharacterized protein</fullName>
    </submittedName>
</protein>
<dbReference type="EMBL" id="JBEXAC010000003">
    <property type="protein sequence ID" value="MET7001168.1"/>
    <property type="molecule type" value="Genomic_DNA"/>
</dbReference>
<organism evidence="2 3">
    <name type="scientific">Chitinophaga defluvii</name>
    <dbReference type="NCBI Taxonomy" id="3163343"/>
    <lineage>
        <taxon>Bacteria</taxon>
        <taxon>Pseudomonadati</taxon>
        <taxon>Bacteroidota</taxon>
        <taxon>Chitinophagia</taxon>
        <taxon>Chitinophagales</taxon>
        <taxon>Chitinophagaceae</taxon>
        <taxon>Chitinophaga</taxon>
    </lineage>
</organism>
<dbReference type="PROSITE" id="PS51257">
    <property type="entry name" value="PROKAR_LIPOPROTEIN"/>
    <property type="match status" value="1"/>
</dbReference>
<feature type="signal peptide" evidence="1">
    <location>
        <begin position="1"/>
        <end position="15"/>
    </location>
</feature>
<evidence type="ECO:0000256" key="1">
    <source>
        <dbReference type="SAM" id="SignalP"/>
    </source>
</evidence>
<reference evidence="2 3" key="1">
    <citation type="submission" date="2024-06" db="EMBL/GenBank/DDBJ databases">
        <title>Chitinophaga defluvii sp. nov., isolated from municipal sewage.</title>
        <authorList>
            <person name="Zhang L."/>
        </authorList>
    </citation>
    <scope>NUCLEOTIDE SEQUENCE [LARGE SCALE GENOMIC DNA]</scope>
    <source>
        <strain evidence="2 3">H8</strain>
    </source>
</reference>
<keyword evidence="3" id="KW-1185">Reference proteome</keyword>
<evidence type="ECO:0000313" key="2">
    <source>
        <dbReference type="EMBL" id="MET7001168.1"/>
    </source>
</evidence>
<dbReference type="Proteomes" id="UP001549749">
    <property type="component" value="Unassembled WGS sequence"/>
</dbReference>
<accession>A0ABV2TDR9</accession>
<comment type="caution">
    <text evidence="2">The sequence shown here is derived from an EMBL/GenBank/DDBJ whole genome shotgun (WGS) entry which is preliminary data.</text>
</comment>
<proteinExistence type="predicted"/>
<keyword evidence="1" id="KW-0732">Signal</keyword>
<dbReference type="RefSeq" id="WP_354663741.1">
    <property type="nucleotide sequence ID" value="NZ_JBEXAC010000003.1"/>
</dbReference>
<sequence length="244" mass="26879">MKCNLLLLTSALLLAACNNQTPRTGDGTATTDTTVNNNIDSNIPIDTLHLGNKTLLVYTVSKALFDQYPSSSTDTTENVLLAKDSLLLKRNADTLLFSLTNGQTMSMVNKVNQDDEDYAGYTYAGYFPAIHRLGVIATYYESGDYLLVNPANGDTLHTWGAPVVSPDKKYLLCTSMDLAAGFVPNGFQLFSYENDQVKMIGEIEINNWGPGEVKWMDSNTLLATYIFLDNDMNPGTKYVKIVLQ</sequence>
<name>A0ABV2TDR9_9BACT</name>
<feature type="chain" id="PRO_5045807606" evidence="1">
    <location>
        <begin position="16"/>
        <end position="244"/>
    </location>
</feature>
<gene>
    <name evidence="2" type="ORF">ABR189_27550</name>
</gene>
<evidence type="ECO:0000313" key="3">
    <source>
        <dbReference type="Proteomes" id="UP001549749"/>
    </source>
</evidence>